<dbReference type="EMBL" id="FOFU01000002">
    <property type="protein sequence ID" value="SEQ12838.1"/>
    <property type="molecule type" value="Genomic_DNA"/>
</dbReference>
<dbReference type="OrthoDB" id="9810247at2"/>
<dbReference type="PANTHER" id="PTHR43591">
    <property type="entry name" value="METHYLTRANSFERASE"/>
    <property type="match status" value="1"/>
</dbReference>
<dbReference type="SUPFAM" id="SSF53335">
    <property type="entry name" value="S-adenosyl-L-methionine-dependent methyltransferases"/>
    <property type="match status" value="1"/>
</dbReference>
<proteinExistence type="predicted"/>
<dbReference type="GO" id="GO:0008757">
    <property type="term" value="F:S-adenosylmethionine-dependent methyltransferase activity"/>
    <property type="evidence" value="ECO:0007669"/>
    <property type="project" value="InterPro"/>
</dbReference>
<protein>
    <submittedName>
        <fullName evidence="2">Ubiquinone/menaquinone biosynthesis C-methylase UbiE</fullName>
    </submittedName>
</protein>
<dbReference type="CDD" id="cd02440">
    <property type="entry name" value="AdoMet_MTases"/>
    <property type="match status" value="1"/>
</dbReference>
<organism evidence="2 3">
    <name type="scientific">Treponema bryantii</name>
    <dbReference type="NCBI Taxonomy" id="163"/>
    <lineage>
        <taxon>Bacteria</taxon>
        <taxon>Pseudomonadati</taxon>
        <taxon>Spirochaetota</taxon>
        <taxon>Spirochaetia</taxon>
        <taxon>Spirochaetales</taxon>
        <taxon>Treponemataceae</taxon>
        <taxon>Treponema</taxon>
    </lineage>
</organism>
<feature type="domain" description="Methyltransferase type 11" evidence="1">
    <location>
        <begin position="46"/>
        <end position="138"/>
    </location>
</feature>
<evidence type="ECO:0000313" key="2">
    <source>
        <dbReference type="EMBL" id="SEQ12838.1"/>
    </source>
</evidence>
<accession>A0A1H9DJD0</accession>
<keyword evidence="3" id="KW-1185">Reference proteome</keyword>
<dbReference type="AlphaFoldDB" id="A0A1H9DJD0"/>
<dbReference type="Pfam" id="PF08241">
    <property type="entry name" value="Methyltransf_11"/>
    <property type="match status" value="1"/>
</dbReference>
<sequence>MNTIWSENVQGIMTLYLSRKLRFDDIFFANYKDLFNIDQQKSLKILEIGCGPGALAEALHRWYPNAEITGIDRDTKFIEFAKDNIKGVSFMEADATALPIEDNTFDITISNTVQEHIEPSAFWGEQKRVLKSGGICICLSARKGIGCAADCLNQTKEEEAYWKTQPDAQEELEKFQVCRFPMTEAELPASMEKFGFTDVSTGYAAINLTPDNPQYSKQFSEAIIEAGRQCALEAIYSTHSKDSESVISAINQKYDKRLKLYRDGIKQWDTSVSVTMVIRGRKE</sequence>
<keyword evidence="2" id="KW-0830">Ubiquinone</keyword>
<dbReference type="InterPro" id="IPR013216">
    <property type="entry name" value="Methyltransf_11"/>
</dbReference>
<keyword evidence="2" id="KW-0808">Transferase</keyword>
<keyword evidence="2" id="KW-0489">Methyltransferase</keyword>
<dbReference type="RefSeq" id="WP_074641859.1">
    <property type="nucleotide sequence ID" value="NZ_FOFU01000002.1"/>
</dbReference>
<gene>
    <name evidence="2" type="ORF">SAMN04487977_102575</name>
</gene>
<dbReference type="GO" id="GO:0032259">
    <property type="term" value="P:methylation"/>
    <property type="evidence" value="ECO:0007669"/>
    <property type="project" value="UniProtKB-KW"/>
</dbReference>
<evidence type="ECO:0000259" key="1">
    <source>
        <dbReference type="Pfam" id="PF08241"/>
    </source>
</evidence>
<evidence type="ECO:0000313" key="3">
    <source>
        <dbReference type="Proteomes" id="UP000182360"/>
    </source>
</evidence>
<name>A0A1H9DJD0_9SPIR</name>
<dbReference type="Gene3D" id="3.40.50.150">
    <property type="entry name" value="Vaccinia Virus protein VP39"/>
    <property type="match status" value="1"/>
</dbReference>
<dbReference type="InterPro" id="IPR029063">
    <property type="entry name" value="SAM-dependent_MTases_sf"/>
</dbReference>
<reference evidence="2 3" key="1">
    <citation type="submission" date="2016-10" db="EMBL/GenBank/DDBJ databases">
        <authorList>
            <person name="de Groot N.N."/>
        </authorList>
    </citation>
    <scope>NUCLEOTIDE SEQUENCE [LARGE SCALE GENOMIC DNA]</scope>
    <source>
        <strain evidence="2 3">B25</strain>
    </source>
</reference>
<dbReference type="Proteomes" id="UP000182360">
    <property type="component" value="Unassembled WGS sequence"/>
</dbReference>